<gene>
    <name evidence="2" type="ORF">GCM10008021_15900</name>
    <name evidence="1" type="ORF">GCM10010914_21660</name>
</gene>
<protein>
    <submittedName>
        <fullName evidence="1">Uncharacterized protein</fullName>
    </submittedName>
</protein>
<proteinExistence type="predicted"/>
<keyword evidence="3" id="KW-1185">Reference proteome</keyword>
<reference evidence="1" key="4">
    <citation type="submission" date="2023-08" db="EMBL/GenBank/DDBJ databases">
        <authorList>
            <person name="Sun Q."/>
            <person name="Zhou Y."/>
        </authorList>
    </citation>
    <scope>NUCLEOTIDE SEQUENCE</scope>
    <source>
        <strain evidence="2">CGMCC 1.8884</strain>
        <strain evidence="1">CGMCC 1.8885</strain>
    </source>
</reference>
<dbReference type="Proteomes" id="UP000630135">
    <property type="component" value="Unassembled WGS sequence"/>
</dbReference>
<evidence type="ECO:0000313" key="1">
    <source>
        <dbReference type="EMBL" id="GGI86878.1"/>
    </source>
</evidence>
<dbReference type="GeneID" id="59164366"/>
<dbReference type="AlphaFoldDB" id="A0AAV4K8X7"/>
<dbReference type="EMBL" id="BMMA01000022">
    <property type="protein sequence ID" value="GGI86878.1"/>
    <property type="molecule type" value="Genomic_DNA"/>
</dbReference>
<organism evidence="1 4">
    <name type="scientific">Deinococcus wulumuqiensis</name>
    <dbReference type="NCBI Taxonomy" id="980427"/>
    <lineage>
        <taxon>Bacteria</taxon>
        <taxon>Thermotogati</taxon>
        <taxon>Deinococcota</taxon>
        <taxon>Deinococci</taxon>
        <taxon>Deinococcales</taxon>
        <taxon>Deinococcaceae</taxon>
        <taxon>Deinococcus</taxon>
    </lineage>
</organism>
<dbReference type="RefSeq" id="WP_017870037.1">
    <property type="nucleotide sequence ID" value="NZ_BMLZ01000018.1"/>
</dbReference>
<reference evidence="2" key="1">
    <citation type="journal article" date="2014" name="Int. J. Syst. Evol. Microbiol.">
        <title>Complete genome of a new Firmicutes species belonging to the dominant human colonic microbiota ('Ruminococcus bicirculans') reveals two chromosomes and a selective capacity to utilize plant glucans.</title>
        <authorList>
            <consortium name="NISC Comparative Sequencing Program"/>
            <person name="Wegmann U."/>
            <person name="Louis P."/>
            <person name="Goesmann A."/>
            <person name="Henrissat B."/>
            <person name="Duncan S.H."/>
            <person name="Flint H.J."/>
        </authorList>
    </citation>
    <scope>NUCLEOTIDE SEQUENCE</scope>
    <source>
        <strain evidence="2">CGMCC 1.8884</strain>
    </source>
</reference>
<dbReference type="EMBL" id="BMLZ01000018">
    <property type="protein sequence ID" value="GGP29939.1"/>
    <property type="molecule type" value="Genomic_DNA"/>
</dbReference>
<comment type="caution">
    <text evidence="1">The sequence shown here is derived from an EMBL/GenBank/DDBJ whole genome shotgun (WGS) entry which is preliminary data.</text>
</comment>
<sequence length="68" mass="7743">MSFPTTTARALLARHGFQSQDPIRRAYEERDSAARKCHADSGEAERVAYRLLEAERIRLIDATGSRHE</sequence>
<dbReference type="Proteomes" id="UP000652720">
    <property type="component" value="Unassembled WGS sequence"/>
</dbReference>
<reference evidence="1" key="2">
    <citation type="journal article" date="2014" name="Int. J. Syst. Evol. Microbiol.">
        <title>Complete genome sequence of Corynebacterium casei LMG S-19264T (=DSM 44701T), isolated from a smear-ripened cheese.</title>
        <authorList>
            <consortium name="US DOE Joint Genome Institute (JGI-PGF)"/>
            <person name="Walter F."/>
            <person name="Albersmeier A."/>
            <person name="Kalinowski J."/>
            <person name="Ruckert C."/>
        </authorList>
    </citation>
    <scope>NUCLEOTIDE SEQUENCE</scope>
    <source>
        <strain evidence="1">CGMCC 1.8885</strain>
    </source>
</reference>
<accession>A0AAV4K8X7</accession>
<name>A0AAV4K8X7_9DEIO</name>
<evidence type="ECO:0000313" key="3">
    <source>
        <dbReference type="Proteomes" id="UP000630135"/>
    </source>
</evidence>
<evidence type="ECO:0000313" key="4">
    <source>
        <dbReference type="Proteomes" id="UP000652720"/>
    </source>
</evidence>
<evidence type="ECO:0000313" key="2">
    <source>
        <dbReference type="EMBL" id="GGP29939.1"/>
    </source>
</evidence>
<reference evidence="3" key="3">
    <citation type="journal article" date="2019" name="Int. J. Syst. Evol. Microbiol.">
        <title>The Global Catalogue of Microorganisms (GCM) 10K type strain sequencing project: providing services to taxonomists for standard genome sequencing and annotation.</title>
        <authorList>
            <consortium name="The Broad Institute Genomics Platform"/>
            <consortium name="The Broad Institute Genome Sequencing Center for Infectious Disease"/>
            <person name="Wu L."/>
            <person name="Ma J."/>
        </authorList>
    </citation>
    <scope>NUCLEOTIDE SEQUENCE [LARGE SCALE GENOMIC DNA]</scope>
    <source>
        <strain evidence="3">CGMCC 1.8884</strain>
    </source>
</reference>